<gene>
    <name evidence="2" type="ORF">B0I21_10732</name>
</gene>
<keyword evidence="3" id="KW-1185">Reference proteome</keyword>
<evidence type="ECO:0000313" key="2">
    <source>
        <dbReference type="EMBL" id="TDS11691.1"/>
    </source>
</evidence>
<feature type="chain" id="PRO_5020560572" description="Lipoprotein" evidence="1">
    <location>
        <begin position="25"/>
        <end position="203"/>
    </location>
</feature>
<accession>A0A4R7CVK9</accession>
<dbReference type="Proteomes" id="UP000294752">
    <property type="component" value="Unassembled WGS sequence"/>
</dbReference>
<dbReference type="RefSeq" id="WP_133641156.1">
    <property type="nucleotide sequence ID" value="NZ_SNZV01000007.1"/>
</dbReference>
<dbReference type="AlphaFoldDB" id="A0A4R7CVK9"/>
<organism evidence="2 3">
    <name type="scientific">Sphingobacterium paludis</name>
    <dbReference type="NCBI Taxonomy" id="1476465"/>
    <lineage>
        <taxon>Bacteria</taxon>
        <taxon>Pseudomonadati</taxon>
        <taxon>Bacteroidota</taxon>
        <taxon>Sphingobacteriia</taxon>
        <taxon>Sphingobacteriales</taxon>
        <taxon>Sphingobacteriaceae</taxon>
        <taxon>Sphingobacterium</taxon>
    </lineage>
</organism>
<keyword evidence="1" id="KW-0732">Signal</keyword>
<protein>
    <recommendedName>
        <fullName evidence="4">Lipoprotein</fullName>
    </recommendedName>
</protein>
<evidence type="ECO:0008006" key="4">
    <source>
        <dbReference type="Google" id="ProtNLM"/>
    </source>
</evidence>
<dbReference type="OrthoDB" id="704931at2"/>
<dbReference type="PROSITE" id="PS51257">
    <property type="entry name" value="PROKAR_LIPOPROTEIN"/>
    <property type="match status" value="1"/>
</dbReference>
<evidence type="ECO:0000313" key="3">
    <source>
        <dbReference type="Proteomes" id="UP000294752"/>
    </source>
</evidence>
<reference evidence="2 3" key="1">
    <citation type="submission" date="2019-03" db="EMBL/GenBank/DDBJ databases">
        <title>Genomic Encyclopedia of Type Strains, Phase III (KMG-III): the genomes of soil and plant-associated and newly described type strains.</title>
        <authorList>
            <person name="Whitman W."/>
        </authorList>
    </citation>
    <scope>NUCLEOTIDE SEQUENCE [LARGE SCALE GENOMIC DNA]</scope>
    <source>
        <strain evidence="2 3">CGMCC 1.12801</strain>
    </source>
</reference>
<feature type="signal peptide" evidence="1">
    <location>
        <begin position="1"/>
        <end position="24"/>
    </location>
</feature>
<sequence>MKANYLIRYFAAAACLITSCSKQADEPLDNTNFVSLYGSKPFKGEAKGQRSMNGQVDYNWAGDAHIALIEPTADSVSLVFLADFGDEGEINFKIRGAYRDQNFQAGENDPKSSFSISSNNLTGTIVNVSQTMDFNGRFEREKAIVTMRVQFLEEVGAFRKNAVLNLNFDTSRDMETDDGEGCAMRLVPIWSPSGVTMGMVPDC</sequence>
<name>A0A4R7CVK9_9SPHI</name>
<evidence type="ECO:0000256" key="1">
    <source>
        <dbReference type="SAM" id="SignalP"/>
    </source>
</evidence>
<proteinExistence type="predicted"/>
<dbReference type="EMBL" id="SNZV01000007">
    <property type="protein sequence ID" value="TDS11691.1"/>
    <property type="molecule type" value="Genomic_DNA"/>
</dbReference>
<comment type="caution">
    <text evidence="2">The sequence shown here is derived from an EMBL/GenBank/DDBJ whole genome shotgun (WGS) entry which is preliminary data.</text>
</comment>